<evidence type="ECO:0000256" key="4">
    <source>
        <dbReference type="ARBA" id="ARBA00022771"/>
    </source>
</evidence>
<dbReference type="CDD" id="cd20553">
    <property type="entry name" value="CYCLIN_TFIIIB90_rpt1"/>
    <property type="match status" value="1"/>
</dbReference>
<dbReference type="Pfam" id="PF08271">
    <property type="entry name" value="Zn_Ribbon_TF"/>
    <property type="match status" value="1"/>
</dbReference>
<dbReference type="GO" id="GO:0006384">
    <property type="term" value="P:transcription initiation at RNA polymerase III promoter"/>
    <property type="evidence" value="ECO:0007669"/>
    <property type="project" value="EnsemblFungi"/>
</dbReference>
<keyword evidence="14" id="KW-1185">Reference proteome</keyword>
<keyword evidence="7" id="KW-0010">Activator</keyword>
<feature type="region of interest" description="Disordered" evidence="11">
    <location>
        <begin position="509"/>
        <end position="557"/>
    </location>
</feature>
<accession>A0A1X2H783</accession>
<dbReference type="SMART" id="SM00385">
    <property type="entry name" value="CYCLIN"/>
    <property type="match status" value="2"/>
</dbReference>
<dbReference type="Pfam" id="PF07741">
    <property type="entry name" value="BRF1"/>
    <property type="match status" value="1"/>
</dbReference>
<evidence type="ECO:0000256" key="10">
    <source>
        <dbReference type="ARBA" id="ARBA00031009"/>
    </source>
</evidence>
<dbReference type="InParanoid" id="A0A1X2H783"/>
<evidence type="ECO:0000256" key="11">
    <source>
        <dbReference type="SAM" id="MobiDB-lite"/>
    </source>
</evidence>
<dbReference type="GO" id="GO:0000995">
    <property type="term" value="F:RNA polymerase III general transcription initiation factor activity"/>
    <property type="evidence" value="ECO:0007669"/>
    <property type="project" value="EnsemblFungi"/>
</dbReference>
<evidence type="ECO:0000256" key="6">
    <source>
        <dbReference type="ARBA" id="ARBA00023015"/>
    </source>
</evidence>
<dbReference type="PRINTS" id="PR00685">
    <property type="entry name" value="TIFACTORIIB"/>
</dbReference>
<dbReference type="InterPro" id="IPR036915">
    <property type="entry name" value="Cyclin-like_sf"/>
</dbReference>
<dbReference type="GO" id="GO:0017025">
    <property type="term" value="F:TBP-class protein binding"/>
    <property type="evidence" value="ECO:0007669"/>
    <property type="project" value="InterPro"/>
</dbReference>
<keyword evidence="8" id="KW-0804">Transcription</keyword>
<feature type="compositionally biased region" description="Acidic residues" evidence="11">
    <location>
        <begin position="572"/>
        <end position="585"/>
    </location>
</feature>
<dbReference type="Proteomes" id="UP000242180">
    <property type="component" value="Unassembled WGS sequence"/>
</dbReference>
<dbReference type="EMBL" id="MCGN01000007">
    <property type="protein sequence ID" value="ORY94411.1"/>
    <property type="molecule type" value="Genomic_DNA"/>
</dbReference>
<evidence type="ECO:0000256" key="8">
    <source>
        <dbReference type="ARBA" id="ARBA00023163"/>
    </source>
</evidence>
<dbReference type="Gene3D" id="2.20.25.10">
    <property type="match status" value="1"/>
</dbReference>
<proteinExistence type="inferred from homology"/>
<evidence type="ECO:0000256" key="3">
    <source>
        <dbReference type="ARBA" id="ARBA00022723"/>
    </source>
</evidence>
<keyword evidence="3" id="KW-0479">Metal-binding</keyword>
<dbReference type="GO" id="GO:0008270">
    <property type="term" value="F:zinc ion binding"/>
    <property type="evidence" value="ECO:0007669"/>
    <property type="project" value="UniProtKB-KW"/>
</dbReference>
<dbReference type="GO" id="GO:0005634">
    <property type="term" value="C:nucleus"/>
    <property type="evidence" value="ECO:0007669"/>
    <property type="project" value="UniProtKB-SubCell"/>
</dbReference>
<keyword evidence="4" id="KW-0863">Zinc-finger</keyword>
<dbReference type="InterPro" id="IPR000812">
    <property type="entry name" value="TFIIB"/>
</dbReference>
<feature type="domain" description="Cyclin-like" evidence="12">
    <location>
        <begin position="85"/>
        <end position="166"/>
    </location>
</feature>
<comment type="similarity">
    <text evidence="2">Belongs to the TFIIB family.</text>
</comment>
<feature type="region of interest" description="Disordered" evidence="11">
    <location>
        <begin position="53"/>
        <end position="76"/>
    </location>
</feature>
<dbReference type="GO" id="GO:0097550">
    <property type="term" value="C:transcription preinitiation complex"/>
    <property type="evidence" value="ECO:0007669"/>
    <property type="project" value="TreeGrafter"/>
</dbReference>
<feature type="region of interest" description="Disordered" evidence="11">
    <location>
        <begin position="566"/>
        <end position="585"/>
    </location>
</feature>
<dbReference type="InterPro" id="IPR011665">
    <property type="entry name" value="BRF1_TBP-bd_dom"/>
</dbReference>
<evidence type="ECO:0000259" key="12">
    <source>
        <dbReference type="SMART" id="SM00385"/>
    </source>
</evidence>
<dbReference type="GO" id="GO:0000126">
    <property type="term" value="C:transcription factor TFIIIB complex"/>
    <property type="evidence" value="ECO:0007669"/>
    <property type="project" value="EnsemblFungi"/>
</dbReference>
<comment type="subcellular location">
    <subcellularLocation>
        <location evidence="1">Nucleus</location>
    </subcellularLocation>
</comment>
<dbReference type="Pfam" id="PF00382">
    <property type="entry name" value="TFIIB"/>
    <property type="match status" value="2"/>
</dbReference>
<comment type="caution">
    <text evidence="13">The sequence shown here is derived from an EMBL/GenBank/DDBJ whole genome shotgun (WGS) entry which is preliminary data.</text>
</comment>
<dbReference type="STRING" id="13706.A0A1X2H783"/>
<dbReference type="Gene3D" id="1.10.472.10">
    <property type="entry name" value="Cyclin-like"/>
    <property type="match status" value="2"/>
</dbReference>
<dbReference type="CDD" id="cd20554">
    <property type="entry name" value="CYCLIN_TFIIIB90_rpt2"/>
    <property type="match status" value="1"/>
</dbReference>
<evidence type="ECO:0000256" key="2">
    <source>
        <dbReference type="ARBA" id="ARBA00010857"/>
    </source>
</evidence>
<protein>
    <recommendedName>
        <fullName evidence="10">B-related factor 1</fullName>
    </recommendedName>
</protein>
<dbReference type="OrthoDB" id="511529at2759"/>
<dbReference type="InterPro" id="IPR013150">
    <property type="entry name" value="TFIIB_cyclin"/>
</dbReference>
<dbReference type="GO" id="GO:0070897">
    <property type="term" value="P:transcription preinitiation complex assembly"/>
    <property type="evidence" value="ECO:0007669"/>
    <property type="project" value="InterPro"/>
</dbReference>
<evidence type="ECO:0000256" key="9">
    <source>
        <dbReference type="ARBA" id="ARBA00023242"/>
    </source>
</evidence>
<dbReference type="OMA" id="EPPCKVM"/>
<dbReference type="PANTHER" id="PTHR11618:SF4">
    <property type="entry name" value="TRANSCRIPTION FACTOR IIIB 90 KDA SUBUNIT"/>
    <property type="match status" value="1"/>
</dbReference>
<dbReference type="FunCoup" id="A0A1X2H783">
    <property type="interactions" value="159"/>
</dbReference>
<dbReference type="InterPro" id="IPR013763">
    <property type="entry name" value="Cyclin-like_dom"/>
</dbReference>
<reference evidence="13 14" key="1">
    <citation type="submission" date="2016-07" db="EMBL/GenBank/DDBJ databases">
        <title>Pervasive Adenine N6-methylation of Active Genes in Fungi.</title>
        <authorList>
            <consortium name="DOE Joint Genome Institute"/>
            <person name="Mondo S.J."/>
            <person name="Dannebaum R.O."/>
            <person name="Kuo R.C."/>
            <person name="Labutti K."/>
            <person name="Haridas S."/>
            <person name="Kuo A."/>
            <person name="Salamov A."/>
            <person name="Ahrendt S.R."/>
            <person name="Lipzen A."/>
            <person name="Sullivan W."/>
            <person name="Andreopoulos W.B."/>
            <person name="Clum A."/>
            <person name="Lindquist E."/>
            <person name="Daum C."/>
            <person name="Ramamoorthy G.K."/>
            <person name="Gryganskyi A."/>
            <person name="Culley D."/>
            <person name="Magnuson J.K."/>
            <person name="James T.Y."/>
            <person name="O'Malley M.A."/>
            <person name="Stajich J.E."/>
            <person name="Spatafora J.W."/>
            <person name="Visel A."/>
            <person name="Grigoriev I.V."/>
        </authorList>
    </citation>
    <scope>NUCLEOTIDE SEQUENCE [LARGE SCALE GENOMIC DNA]</scope>
    <source>
        <strain evidence="13 14">NRRL 2496</strain>
    </source>
</reference>
<gene>
    <name evidence="13" type="ORF">BCR43DRAFT_493956</name>
</gene>
<evidence type="ECO:0000256" key="5">
    <source>
        <dbReference type="ARBA" id="ARBA00022833"/>
    </source>
</evidence>
<feature type="domain" description="Cyclin-like" evidence="12">
    <location>
        <begin position="179"/>
        <end position="263"/>
    </location>
</feature>
<organism evidence="13 14">
    <name type="scientific">Syncephalastrum racemosum</name>
    <name type="common">Filamentous fungus</name>
    <dbReference type="NCBI Taxonomy" id="13706"/>
    <lineage>
        <taxon>Eukaryota</taxon>
        <taxon>Fungi</taxon>
        <taxon>Fungi incertae sedis</taxon>
        <taxon>Mucoromycota</taxon>
        <taxon>Mucoromycotina</taxon>
        <taxon>Mucoromycetes</taxon>
        <taxon>Mucorales</taxon>
        <taxon>Syncephalastraceae</taxon>
        <taxon>Syncephalastrum</taxon>
    </lineage>
</organism>
<keyword evidence="5" id="KW-0862">Zinc</keyword>
<sequence>MPCTSCGSTRTEHDTASGTTACADCGEVLEENAIVSEVMFQETSGGKTMVSGSFAGESGRLQGSGPFGRGGGRESREQAYDNGRAKIARLAHGLRLPERYREAAQRYYNLAVANSFTRGRKAEAVAAVCLYIVCRTEKSSQMLIDFSDILQINVFKLGAMFLKLTRILGIKLPLVDPSIYISRFAAAMDFGEYTQRVAHDAVRLVQRMDRDWIQTGRRPAGVCGACLLIAARINGFRRTTHEMIYIVKVAEVTIQNRLREFKETESAQLSVRDFRSVWLETEADPPAYARARAARELETVKKEGESTQQTLVGETISQQLGGDTLVEEGTQHATVSQEMLDKEKAALESEFAEWMQDSSLNEAQAALEKEHGIVATRDTREEPEDEGNLSDVDDEEIDAMLLSPAEVQRKTMVWYTANKDYLAEMEARARKIEMDKRNGVYKGQMRNNKRKKMAPAATPVEAAKQLMQSTKLSRKINKDVFDNMFETPESIEAIKAKDAAGDYSNWEVVEEEGDTPAKKKKTDSNGEPIDKPGAPEPDLDEDDEDDEDMDLDDMADDERILLEARRRMGWLENEDNDDYFDEYDD</sequence>
<dbReference type="GO" id="GO:0001006">
    <property type="term" value="F:RNA polymerase III type 3 promoter sequence-specific DNA binding"/>
    <property type="evidence" value="ECO:0007669"/>
    <property type="project" value="EnsemblFungi"/>
</dbReference>
<evidence type="ECO:0000256" key="7">
    <source>
        <dbReference type="ARBA" id="ARBA00023159"/>
    </source>
</evidence>
<dbReference type="AlphaFoldDB" id="A0A1X2H783"/>
<dbReference type="Gene3D" id="1.20.5.650">
    <property type="entry name" value="Single helix bin"/>
    <property type="match status" value="1"/>
</dbReference>
<evidence type="ECO:0000313" key="14">
    <source>
        <dbReference type="Proteomes" id="UP000242180"/>
    </source>
</evidence>
<dbReference type="FunFam" id="1.10.472.10:FF:000007">
    <property type="entry name" value="Transcription factor IIIB 90 kDa subunit"/>
    <property type="match status" value="1"/>
</dbReference>
<keyword evidence="9" id="KW-0539">Nucleus</keyword>
<dbReference type="SUPFAM" id="SSF47954">
    <property type="entry name" value="Cyclin-like"/>
    <property type="match status" value="2"/>
</dbReference>
<evidence type="ECO:0000313" key="13">
    <source>
        <dbReference type="EMBL" id="ORY94411.1"/>
    </source>
</evidence>
<name>A0A1X2H783_SYNRA</name>
<feature type="compositionally biased region" description="Acidic residues" evidence="11">
    <location>
        <begin position="537"/>
        <end position="556"/>
    </location>
</feature>
<keyword evidence="6" id="KW-0805">Transcription regulation</keyword>
<dbReference type="SUPFAM" id="SSF57783">
    <property type="entry name" value="Zinc beta-ribbon"/>
    <property type="match status" value="1"/>
</dbReference>
<dbReference type="InterPro" id="IPR013137">
    <property type="entry name" value="Znf_TFIIB"/>
</dbReference>
<dbReference type="PANTHER" id="PTHR11618">
    <property type="entry name" value="TRANSCRIPTION INITIATION FACTOR IIB-RELATED"/>
    <property type="match status" value="1"/>
</dbReference>
<evidence type="ECO:0000256" key="1">
    <source>
        <dbReference type="ARBA" id="ARBA00004123"/>
    </source>
</evidence>
<dbReference type="FunFam" id="1.10.472.10:FF:000002">
    <property type="entry name" value="Transcription factor IIIB 90 kDa subunit"/>
    <property type="match status" value="1"/>
</dbReference>